<dbReference type="CDD" id="cd06974">
    <property type="entry name" value="TerD_like"/>
    <property type="match status" value="2"/>
</dbReference>
<dbReference type="PANTHER" id="PTHR32097">
    <property type="entry name" value="CAMP-BINDING PROTEIN 1-RELATED"/>
    <property type="match status" value="1"/>
</dbReference>
<organism evidence="3 4">
    <name type="scientific">Pseudomonas versuta</name>
    <dbReference type="NCBI Taxonomy" id="1788301"/>
    <lineage>
        <taxon>Bacteria</taxon>
        <taxon>Pseudomonadati</taxon>
        <taxon>Pseudomonadota</taxon>
        <taxon>Gammaproteobacteria</taxon>
        <taxon>Pseudomonadales</taxon>
        <taxon>Pseudomonadaceae</taxon>
        <taxon>Pseudomonas</taxon>
    </lineage>
</organism>
<dbReference type="EMBL" id="MPJC01000015">
    <property type="protein sequence ID" value="OKA18935.1"/>
    <property type="molecule type" value="Genomic_DNA"/>
</dbReference>
<dbReference type="InterPro" id="IPR003325">
    <property type="entry name" value="TerD"/>
</dbReference>
<sequence length="395" mass="42081">MSTLTPGANTAVTTGTPSVTITYTPVPGADLDVSAFLLNESGKVRGDNDMCFFGQQSVNNGAVKLVESAPGRSVFSLNLDIIDAAIDKVALTATIYENKARFDAFPQLNVSVTGGIEAPIPTVGMQESALILGEFYRRQGAWKFRCVAQGFAGGLAPLAQHFGVDIAAPAPAAAPAPVIAPPVAPAPASRVNLSKITLDKQRPSISLDKKDGDFGEIKINLNWNRTTPSGGGGFFASLRGKSGGIDLDVGCLYEMENGRKGAVQALGNAFGDFRDEPFIQLMGDDRTGSVSDGEWLRINGKEWRKMRRVLVYAFIYEGAPNWQATDGVITLYIPGEPPIEVRLSEEGGTKGMCAIALLENVGGSVKVNRKVEFFKGHSDMDKAFGWGMRWAAGSK</sequence>
<dbReference type="PANTHER" id="PTHR32097:SF3">
    <property type="entry name" value="TELLURITE RESISTANCE PROTEIN"/>
    <property type="match status" value="1"/>
</dbReference>
<dbReference type="Proteomes" id="UP000186677">
    <property type="component" value="Unassembled WGS sequence"/>
</dbReference>
<keyword evidence="1" id="KW-0778">Tellurium resistance</keyword>
<name>A0ABX3E3N5_9PSED</name>
<gene>
    <name evidence="3" type="ORF">BOH73_18925</name>
</gene>
<accession>A0ABX3E3N5</accession>
<dbReference type="InterPro" id="IPR017115">
    <property type="entry name" value="Tellurite_resistance_TerA"/>
</dbReference>
<evidence type="ECO:0000313" key="4">
    <source>
        <dbReference type="Proteomes" id="UP000186677"/>
    </source>
</evidence>
<reference evidence="3 4" key="1">
    <citation type="submission" date="2016-11" db="EMBL/GenBank/DDBJ databases">
        <title>Draft genome of Pseudomonas versuta A4R1.5.</title>
        <authorList>
            <person name="See-Too W.-S."/>
        </authorList>
    </citation>
    <scope>NUCLEOTIDE SEQUENCE [LARGE SCALE GENOMIC DNA]</scope>
    <source>
        <strain evidence="3 4">A4R1.5</strain>
    </source>
</reference>
<protein>
    <submittedName>
        <fullName evidence="3">Tellurium resistance protein TerA</fullName>
    </submittedName>
</protein>
<comment type="caution">
    <text evidence="3">The sequence shown here is derived from an EMBL/GenBank/DDBJ whole genome shotgun (WGS) entry which is preliminary data.</text>
</comment>
<evidence type="ECO:0000313" key="3">
    <source>
        <dbReference type="EMBL" id="OKA18935.1"/>
    </source>
</evidence>
<dbReference type="RefSeq" id="WP_060695451.1">
    <property type="nucleotide sequence ID" value="NZ_CP012676.1"/>
</dbReference>
<evidence type="ECO:0000256" key="1">
    <source>
        <dbReference type="ARBA" id="ARBA00022686"/>
    </source>
</evidence>
<dbReference type="Gene3D" id="2.60.60.30">
    <property type="entry name" value="sav2460 like domains"/>
    <property type="match status" value="2"/>
</dbReference>
<dbReference type="PIRSF" id="PIRSF037118">
    <property type="entry name" value="Tellurite_resistance_TerA"/>
    <property type="match status" value="1"/>
</dbReference>
<feature type="domain" description="TerD" evidence="2">
    <location>
        <begin position="26"/>
        <end position="162"/>
    </location>
</feature>
<proteinExistence type="predicted"/>
<dbReference type="InterPro" id="IPR051324">
    <property type="entry name" value="Stress/Tellurium_Resist"/>
</dbReference>
<keyword evidence="4" id="KW-1185">Reference proteome</keyword>
<evidence type="ECO:0000259" key="2">
    <source>
        <dbReference type="Pfam" id="PF02342"/>
    </source>
</evidence>
<dbReference type="Pfam" id="PF02342">
    <property type="entry name" value="TerD"/>
    <property type="match status" value="1"/>
</dbReference>